<gene>
    <name evidence="2" type="ORF">BU14_0129s0006</name>
</gene>
<accession>A0A1X6PAW0</accession>
<feature type="compositionally biased region" description="Basic and acidic residues" evidence="1">
    <location>
        <begin position="1160"/>
        <end position="1169"/>
    </location>
</feature>
<feature type="compositionally biased region" description="Pro residues" evidence="1">
    <location>
        <begin position="482"/>
        <end position="495"/>
    </location>
</feature>
<feature type="region of interest" description="Disordered" evidence="1">
    <location>
        <begin position="1"/>
        <end position="50"/>
    </location>
</feature>
<dbReference type="Proteomes" id="UP000218209">
    <property type="component" value="Unassembled WGS sequence"/>
</dbReference>
<feature type="compositionally biased region" description="Basic and acidic residues" evidence="1">
    <location>
        <begin position="1086"/>
        <end position="1097"/>
    </location>
</feature>
<sequence length="1590" mass="164497">MAPCSPPDARGPAAAAGGGRGAARRGVSPLNWMDNTQPNGRRGGGGGGCLGMHPAVMERSEKWWGGQNDKRRDAACPMAGAATGAAAAVSMPTMAAVAETSAAAAVAAAAATAAADHPVAPRLVDAPWAGATATPAAARSRPCLPLGRTHRVGAPCNHRRARRQRRRWGARGGRRGHPRLWRASGRVKCAPPPPPLRSAAPPLLVLVLLPPSALDLLRLTPAAAAERGCPRVAVPRCHGDALLPMGGGGQGEVGSPDAPTHRCRNPSRRPPSADPEERQSSRRRGRAAANRPREKRTRSRGGGGGGSAFTRRSGSRPARPAAAVGSAPPRQRLLGAVVDGSRAASRAAPTGRVAPRPPSCNAHRGGVGRHKQAPPPPPAHLQNTPTEVDGWRCSGAVKGGPRNTRASPANGTGQARPRPAAPPAKDTHRDTRWTKRMSVARPHADAPSWSRARAHAPTLVPNRPPSPAIPPTRPRPQAHTPSRPPHQPVAPPPRRPTATRQWRIPPPPPPLWPPPPLRAGASYPPRAPPPPSRKRRHASPDAVAATRTDAPPSLPTAAAGAAAATPSDRSAVAAATTDGGASRREAARCSRGAAAAAAVAAADGRSAKAHAVGAADKGVDGRGGGCRQRRGHGRPLVHEHVLSGARHGRPRGVDVVAAGGGCDRHGRRGVGGRQGGQRLPVKGVHRQGVGHRGRRLWGDRHTAAPRGNTHQQPRGGQNPQATSGQRGCQNRDTRQRAAPQMDGMPAVGRPRGCPSARPDGRRELQPSLPHAAHPTPPHGTARTRGRPPRGRTPAPAAQPQHAGEHRHPPQPALSAPTTRTCEADAARPGRRRFSPLPPGGSARPPSSPPPPPPRWRNTSSTCTRSVDTVGPVAASAAATSAGRATVGETRAGRSSQPGGGGGASAAAAGRRPLTARSSTATAGVAAGACAGAGAPPPPSPPPSTRRHLARPGRPPVAAVTAAAADAPSRPPASTDAKRVAIAASSGRASGASAVSETIRSEARRMVATAAAVVVTVAAAPPTPPPVATSSPSAPAAATAAATAAAAAGDGAASRTAAATSSTNSTAGAPRPFNPLRALPGKTRARQRSDKATSDRSAARRPSALGDVATNVASAGARRVSAAATAAASAPGATADANASTAPPTVVGARRRLGSDARAGGGRECRRGFDADPGGGWRRPIDGCRGSHRGGHDGRVEGPPQRRAGGSGERVGGGAVGGGGGGRRPRRGDNGVCGGAGGDDVGEEGDWRSGERRSHGYKERRYSSRGQGQCAQPWQPKRPHDAPSSTLNIHNIVKVAPISGSHISFLCPDWVPVLNQGQGIADLQKMAVAEWLQSFNSVRGPMETLGIMVVSVWFGLPNMNGIQPDSLERWSVQVERNMSKGILVRRNTYNGDGGTKQKGPNTDMCRRGVEAEWMPRCPRSSLLHSTQSWGVSQRGSQSCRTAPNHLADQFEVVNESSCLPGQLVINISKSFVVWFGSFLEINLIRRTICRFNMNLQPCLQDTLISLQDYWRQLSANSTIVACRTANPTSFLCCVVGSACLLSATAISWRLVILQSFSNAVHPLWRSYTQNVAHIFRAEDDDREPRSPLIVP</sequence>
<feature type="compositionally biased region" description="Polar residues" evidence="1">
    <location>
        <begin position="708"/>
        <end position="728"/>
    </location>
</feature>
<feature type="compositionally biased region" description="Low complexity" evidence="1">
    <location>
        <begin position="1027"/>
        <end position="1069"/>
    </location>
</feature>
<feature type="region of interest" description="Disordered" evidence="1">
    <location>
        <begin position="154"/>
        <end position="177"/>
    </location>
</feature>
<feature type="compositionally biased region" description="Low complexity" evidence="1">
    <location>
        <begin position="904"/>
        <end position="933"/>
    </location>
</feature>
<feature type="compositionally biased region" description="Polar residues" evidence="1">
    <location>
        <begin position="404"/>
        <end position="413"/>
    </location>
</feature>
<reference evidence="2 3" key="1">
    <citation type="submission" date="2017-03" db="EMBL/GenBank/DDBJ databases">
        <title>WGS assembly of Porphyra umbilicalis.</title>
        <authorList>
            <person name="Brawley S.H."/>
            <person name="Blouin N.A."/>
            <person name="Ficko-Blean E."/>
            <person name="Wheeler G.L."/>
            <person name="Lohr M."/>
            <person name="Goodson H.V."/>
            <person name="Jenkins J.W."/>
            <person name="Blaby-Haas C.E."/>
            <person name="Helliwell K.E."/>
            <person name="Chan C."/>
            <person name="Marriage T."/>
            <person name="Bhattacharya D."/>
            <person name="Klein A.S."/>
            <person name="Badis Y."/>
            <person name="Brodie J."/>
            <person name="Cao Y."/>
            <person name="Collen J."/>
            <person name="Dittami S.M."/>
            <person name="Gachon C.M."/>
            <person name="Green B.R."/>
            <person name="Karpowicz S."/>
            <person name="Kim J.W."/>
            <person name="Kudahl U."/>
            <person name="Lin S."/>
            <person name="Michel G."/>
            <person name="Mittag M."/>
            <person name="Olson B.J."/>
            <person name="Pangilinan J."/>
            <person name="Peng Y."/>
            <person name="Qiu H."/>
            <person name="Shu S."/>
            <person name="Singer J.T."/>
            <person name="Smith A.G."/>
            <person name="Sprecher B.N."/>
            <person name="Wagner V."/>
            <person name="Wang W."/>
            <person name="Wang Z.-Y."/>
            <person name="Yan J."/>
            <person name="Yarish C."/>
            <person name="Zoeuner-Riek S."/>
            <person name="Zhuang Y."/>
            <person name="Zou Y."/>
            <person name="Lindquist E.A."/>
            <person name="Grimwood J."/>
            <person name="Barry K."/>
            <person name="Rokhsar D.S."/>
            <person name="Schmutz J."/>
            <person name="Stiller J.W."/>
            <person name="Grossman A.R."/>
            <person name="Prochnik S.E."/>
        </authorList>
    </citation>
    <scope>NUCLEOTIDE SEQUENCE [LARGE SCALE GENOMIC DNA]</scope>
    <source>
        <strain evidence="2">4086291</strain>
    </source>
</reference>
<evidence type="ECO:0000313" key="2">
    <source>
        <dbReference type="EMBL" id="OSX77890.1"/>
    </source>
</evidence>
<feature type="region of interest" description="Disordered" evidence="1">
    <location>
        <begin position="1128"/>
        <end position="1284"/>
    </location>
</feature>
<feature type="compositionally biased region" description="Basic residues" evidence="1">
    <location>
        <begin position="683"/>
        <end position="695"/>
    </location>
</feature>
<feature type="compositionally biased region" description="Low complexity" evidence="1">
    <location>
        <begin position="1128"/>
        <end position="1144"/>
    </location>
</feature>
<feature type="compositionally biased region" description="Pro residues" evidence="1">
    <location>
        <begin position="504"/>
        <end position="517"/>
    </location>
</feature>
<proteinExistence type="predicted"/>
<feature type="compositionally biased region" description="Polar residues" evidence="1">
    <location>
        <begin position="856"/>
        <end position="866"/>
    </location>
</feature>
<organism evidence="2 3">
    <name type="scientific">Porphyra umbilicalis</name>
    <name type="common">Purple laver</name>
    <name type="synonym">Red alga</name>
    <dbReference type="NCBI Taxonomy" id="2786"/>
    <lineage>
        <taxon>Eukaryota</taxon>
        <taxon>Rhodophyta</taxon>
        <taxon>Bangiophyceae</taxon>
        <taxon>Bangiales</taxon>
        <taxon>Bangiaceae</taxon>
        <taxon>Porphyra</taxon>
    </lineage>
</organism>
<feature type="region of interest" description="Disordered" evidence="1">
    <location>
        <begin position="243"/>
        <end position="583"/>
    </location>
</feature>
<feature type="compositionally biased region" description="Basic and acidic residues" evidence="1">
    <location>
        <begin position="1244"/>
        <end position="1261"/>
    </location>
</feature>
<keyword evidence="3" id="KW-1185">Reference proteome</keyword>
<protein>
    <submittedName>
        <fullName evidence="2">Uncharacterized protein</fullName>
    </submittedName>
</protein>
<feature type="compositionally biased region" description="Low complexity" evidence="1">
    <location>
        <begin position="308"/>
        <end position="330"/>
    </location>
</feature>
<dbReference type="EMBL" id="KV918825">
    <property type="protein sequence ID" value="OSX77890.1"/>
    <property type="molecule type" value="Genomic_DNA"/>
</dbReference>
<feature type="compositionally biased region" description="Low complexity" evidence="1">
    <location>
        <begin position="955"/>
        <end position="995"/>
    </location>
</feature>
<feature type="compositionally biased region" description="Low complexity" evidence="1">
    <location>
        <begin position="555"/>
        <end position="575"/>
    </location>
</feature>
<evidence type="ECO:0000313" key="3">
    <source>
        <dbReference type="Proteomes" id="UP000218209"/>
    </source>
</evidence>
<feature type="region of interest" description="Disordered" evidence="1">
    <location>
        <begin position="613"/>
        <end position="632"/>
    </location>
</feature>
<evidence type="ECO:0000256" key="1">
    <source>
        <dbReference type="SAM" id="MobiDB-lite"/>
    </source>
</evidence>
<feature type="compositionally biased region" description="Low complexity" evidence="1">
    <location>
        <begin position="769"/>
        <end position="780"/>
    </location>
</feature>
<feature type="region of interest" description="Disordered" evidence="1">
    <location>
        <begin position="659"/>
        <end position="998"/>
    </location>
</feature>
<feature type="compositionally biased region" description="Basic residues" evidence="1">
    <location>
        <begin position="157"/>
        <end position="177"/>
    </location>
</feature>
<feature type="compositionally biased region" description="Pro residues" evidence="1">
    <location>
        <begin position="845"/>
        <end position="854"/>
    </location>
</feature>
<feature type="compositionally biased region" description="Low complexity" evidence="1">
    <location>
        <begin position="868"/>
        <end position="896"/>
    </location>
</feature>
<feature type="compositionally biased region" description="Gly residues" evidence="1">
    <location>
        <begin position="1204"/>
        <end position="1221"/>
    </location>
</feature>
<feature type="compositionally biased region" description="Gly residues" evidence="1">
    <location>
        <begin position="41"/>
        <end position="50"/>
    </location>
</feature>
<name>A0A1X6PAW0_PORUM</name>
<feature type="region of interest" description="Disordered" evidence="1">
    <location>
        <begin position="1019"/>
        <end position="1105"/>
    </location>
</feature>
<feature type="compositionally biased region" description="Pro residues" evidence="1">
    <location>
        <begin position="934"/>
        <end position="943"/>
    </location>
</feature>
<feature type="compositionally biased region" description="Pro residues" evidence="1">
    <location>
        <begin position="462"/>
        <end position="474"/>
    </location>
</feature>